<protein>
    <submittedName>
        <fullName evidence="1">Uncharacterized protein</fullName>
    </submittedName>
</protein>
<comment type="caution">
    <text evidence="1">The sequence shown here is derived from an EMBL/GenBank/DDBJ whole genome shotgun (WGS) entry which is preliminary data.</text>
</comment>
<evidence type="ECO:0000313" key="1">
    <source>
        <dbReference type="EMBL" id="TCS86235.1"/>
    </source>
</evidence>
<gene>
    <name evidence="1" type="ORF">EDD80_10826</name>
</gene>
<dbReference type="RefSeq" id="WP_132129640.1">
    <property type="nucleotide sequence ID" value="NZ_CP042432.1"/>
</dbReference>
<organism evidence="1 2">
    <name type="scientific">Anseongella ginsenosidimutans</name>
    <dbReference type="NCBI Taxonomy" id="496056"/>
    <lineage>
        <taxon>Bacteria</taxon>
        <taxon>Pseudomonadati</taxon>
        <taxon>Bacteroidota</taxon>
        <taxon>Sphingobacteriia</taxon>
        <taxon>Sphingobacteriales</taxon>
        <taxon>Sphingobacteriaceae</taxon>
        <taxon>Anseongella</taxon>
    </lineage>
</organism>
<accession>A0A4R3KPT3</accession>
<dbReference type="Proteomes" id="UP000295807">
    <property type="component" value="Unassembled WGS sequence"/>
</dbReference>
<keyword evidence="2" id="KW-1185">Reference proteome</keyword>
<name>A0A4R3KPT3_9SPHI</name>
<evidence type="ECO:0000313" key="2">
    <source>
        <dbReference type="Proteomes" id="UP000295807"/>
    </source>
</evidence>
<reference evidence="1 2" key="1">
    <citation type="submission" date="2019-03" db="EMBL/GenBank/DDBJ databases">
        <title>Genomic Encyclopedia of Type Strains, Phase IV (KMG-IV): sequencing the most valuable type-strain genomes for metagenomic binning, comparative biology and taxonomic classification.</title>
        <authorList>
            <person name="Goeker M."/>
        </authorList>
    </citation>
    <scope>NUCLEOTIDE SEQUENCE [LARGE SCALE GENOMIC DNA]</scope>
    <source>
        <strain evidence="1 2">DSM 21100</strain>
    </source>
</reference>
<dbReference type="AlphaFoldDB" id="A0A4R3KPT3"/>
<dbReference type="EMBL" id="SMAD01000008">
    <property type="protein sequence ID" value="TCS86235.1"/>
    <property type="molecule type" value="Genomic_DNA"/>
</dbReference>
<dbReference type="Pfam" id="PF19268">
    <property type="entry name" value="CIS_TMP"/>
    <property type="match status" value="1"/>
</dbReference>
<dbReference type="InterPro" id="IPR045538">
    <property type="entry name" value="CIS_TMP"/>
</dbReference>
<dbReference type="OrthoDB" id="1488184at2"/>
<proteinExistence type="predicted"/>
<sequence>MTAIMTANNKVTHRIRIQRVDVEFDRTEDAFKIREELSEVCRLRLVPAMEKLFDEKYAAGPLISIPHLVIDAGELDADNWENTFVNSVIRRLETFLDREAAREQGASGVSRAGAKGQGAGERKRRAGFILHYLKSGVQPWNSPHESKEQLKNELRDLLKNSRRFLRSVSFLDRQGPDLRDDFTRELVELLASDLNAVKRLVYLLPEKNILPVLIKKGWDPAEIRNMRKNWNAIFHLSGLPRDEHPAVFLHSLSVLHNGREIRKHRLSEALSQEVVRVLEEKHKPVFMKLPEVLEKYLILLPGKPVLNYHKEMLNLPPREKPVPPLIEEPVYINNAGLVLLHPFLCDLFENTGHTVNNKWDSREMLQRSIVLTRYLTSGQDDYSEHDLFLNKLLAGFPLEAPLPLDIFLSDFEKKEANDLLESVIGHWKALRNTSIEGLREAFLQRPGKISGREKGWLLQADQQVPDVLLAKLPWGFSTIKTPWMKEILTVEWT</sequence>